<feature type="non-terminal residue" evidence="1">
    <location>
        <position position="218"/>
    </location>
</feature>
<reference evidence="1 2" key="3">
    <citation type="journal article" date="2013" name="Rice">
        <title>Improvement of the Oryza sativa Nipponbare reference genome using next generation sequence and optical map data.</title>
        <authorList>
            <person name="Kawahara Y."/>
            <person name="de la Bastide M."/>
            <person name="Hamilton J.P."/>
            <person name="Kanamori H."/>
            <person name="McCombie W.R."/>
            <person name="Ouyang S."/>
            <person name="Schwartz D.C."/>
            <person name="Tanaka T."/>
            <person name="Wu J."/>
            <person name="Zhou S."/>
            <person name="Childs K.L."/>
            <person name="Davidson R.M."/>
            <person name="Lin H."/>
            <person name="Quesada-Ocampo L."/>
            <person name="Vaillancourt B."/>
            <person name="Sakai H."/>
            <person name="Lee S.S."/>
            <person name="Kim J."/>
            <person name="Numa H."/>
            <person name="Itoh T."/>
            <person name="Buell C.R."/>
            <person name="Matsumoto T."/>
        </authorList>
    </citation>
    <scope>NUCLEOTIDE SEQUENCE [LARGE SCALE GENOMIC DNA]</scope>
    <source>
        <strain evidence="2">cv. Nipponbare</strain>
    </source>
</reference>
<dbReference type="EMBL" id="AP014958">
    <property type="protein sequence ID" value="BAS79735.1"/>
    <property type="molecule type" value="Genomic_DNA"/>
</dbReference>
<evidence type="ECO:0000313" key="1">
    <source>
        <dbReference type="EMBL" id="BAS79735.1"/>
    </source>
</evidence>
<dbReference type="Gramene" id="Os02t0613150-00">
    <property type="protein sequence ID" value="Os02t0613150-00"/>
    <property type="gene ID" value="Os02g0613150"/>
</dbReference>
<dbReference type="PaxDb" id="39947-A0A0P0VLJ9"/>
<dbReference type="AlphaFoldDB" id="A0A0P0VLJ9"/>
<gene>
    <name evidence="1" type="ordered locus">Os02g0613150</name>
    <name evidence="1" type="ORF">OSNPB_020613150</name>
</gene>
<name>A0A0P0VLJ9_ORYSJ</name>
<dbReference type="Proteomes" id="UP000059680">
    <property type="component" value="Chromosome 2"/>
</dbReference>
<reference evidence="1 2" key="2">
    <citation type="journal article" date="2013" name="Plant Cell Physiol.">
        <title>Rice Annotation Project Database (RAP-DB): an integrative and interactive database for rice genomics.</title>
        <authorList>
            <person name="Sakai H."/>
            <person name="Lee S.S."/>
            <person name="Tanaka T."/>
            <person name="Numa H."/>
            <person name="Kim J."/>
            <person name="Kawahara Y."/>
            <person name="Wakimoto H."/>
            <person name="Yang C.C."/>
            <person name="Iwamoto M."/>
            <person name="Abe T."/>
            <person name="Yamada Y."/>
            <person name="Muto A."/>
            <person name="Inokuchi H."/>
            <person name="Ikemura T."/>
            <person name="Matsumoto T."/>
            <person name="Sasaki T."/>
            <person name="Itoh T."/>
        </authorList>
    </citation>
    <scope>NUCLEOTIDE SEQUENCE [LARGE SCALE GENOMIC DNA]</scope>
    <source>
        <strain evidence="2">cv. Nipponbare</strain>
    </source>
</reference>
<protein>
    <submittedName>
        <fullName evidence="1">Os02g0613150 protein</fullName>
    </submittedName>
</protein>
<reference evidence="2" key="1">
    <citation type="journal article" date="2005" name="Nature">
        <title>The map-based sequence of the rice genome.</title>
        <authorList>
            <consortium name="International rice genome sequencing project (IRGSP)"/>
            <person name="Matsumoto T."/>
            <person name="Wu J."/>
            <person name="Kanamori H."/>
            <person name="Katayose Y."/>
            <person name="Fujisawa M."/>
            <person name="Namiki N."/>
            <person name="Mizuno H."/>
            <person name="Yamamoto K."/>
            <person name="Antonio B.A."/>
            <person name="Baba T."/>
            <person name="Sakata K."/>
            <person name="Nagamura Y."/>
            <person name="Aoki H."/>
            <person name="Arikawa K."/>
            <person name="Arita K."/>
            <person name="Bito T."/>
            <person name="Chiden Y."/>
            <person name="Fujitsuka N."/>
            <person name="Fukunaka R."/>
            <person name="Hamada M."/>
            <person name="Harada C."/>
            <person name="Hayashi A."/>
            <person name="Hijishita S."/>
            <person name="Honda M."/>
            <person name="Hosokawa S."/>
            <person name="Ichikawa Y."/>
            <person name="Idonuma A."/>
            <person name="Iijima M."/>
            <person name="Ikeda M."/>
            <person name="Ikeno M."/>
            <person name="Ito K."/>
            <person name="Ito S."/>
            <person name="Ito T."/>
            <person name="Ito Y."/>
            <person name="Ito Y."/>
            <person name="Iwabuchi A."/>
            <person name="Kamiya K."/>
            <person name="Karasawa W."/>
            <person name="Kurita K."/>
            <person name="Katagiri S."/>
            <person name="Kikuta A."/>
            <person name="Kobayashi H."/>
            <person name="Kobayashi N."/>
            <person name="Machita K."/>
            <person name="Maehara T."/>
            <person name="Masukawa M."/>
            <person name="Mizubayashi T."/>
            <person name="Mukai Y."/>
            <person name="Nagasaki H."/>
            <person name="Nagata Y."/>
            <person name="Naito S."/>
            <person name="Nakashima M."/>
            <person name="Nakama Y."/>
            <person name="Nakamichi Y."/>
            <person name="Nakamura M."/>
            <person name="Meguro A."/>
            <person name="Negishi M."/>
            <person name="Ohta I."/>
            <person name="Ohta T."/>
            <person name="Okamoto M."/>
            <person name="Ono N."/>
            <person name="Saji S."/>
            <person name="Sakaguchi M."/>
            <person name="Sakai K."/>
            <person name="Shibata M."/>
            <person name="Shimokawa T."/>
            <person name="Song J."/>
            <person name="Takazaki Y."/>
            <person name="Terasawa K."/>
            <person name="Tsugane M."/>
            <person name="Tsuji K."/>
            <person name="Ueda S."/>
            <person name="Waki K."/>
            <person name="Yamagata H."/>
            <person name="Yamamoto M."/>
            <person name="Yamamoto S."/>
            <person name="Yamane H."/>
            <person name="Yoshiki S."/>
            <person name="Yoshihara R."/>
            <person name="Yukawa K."/>
            <person name="Zhong H."/>
            <person name="Yano M."/>
            <person name="Yuan Q."/>
            <person name="Ouyang S."/>
            <person name="Liu J."/>
            <person name="Jones K.M."/>
            <person name="Gansberger K."/>
            <person name="Moffat K."/>
            <person name="Hill J."/>
            <person name="Bera J."/>
            <person name="Fadrosh D."/>
            <person name="Jin S."/>
            <person name="Johri S."/>
            <person name="Kim M."/>
            <person name="Overton L."/>
            <person name="Reardon M."/>
            <person name="Tsitrin T."/>
            <person name="Vuong H."/>
            <person name="Weaver B."/>
            <person name="Ciecko A."/>
            <person name="Tallon L."/>
            <person name="Jackson J."/>
            <person name="Pai G."/>
            <person name="Aken S.V."/>
            <person name="Utterback T."/>
            <person name="Reidmuller S."/>
            <person name="Feldblyum T."/>
            <person name="Hsiao J."/>
            <person name="Zismann V."/>
            <person name="Iobst S."/>
            <person name="de Vazeille A.R."/>
            <person name="Buell C.R."/>
            <person name="Ying K."/>
            <person name="Li Y."/>
            <person name="Lu T."/>
            <person name="Huang Y."/>
            <person name="Zhao Q."/>
            <person name="Feng Q."/>
            <person name="Zhang L."/>
            <person name="Zhu J."/>
            <person name="Weng Q."/>
            <person name="Mu J."/>
            <person name="Lu Y."/>
            <person name="Fan D."/>
            <person name="Liu Y."/>
            <person name="Guan J."/>
            <person name="Zhang Y."/>
            <person name="Yu S."/>
            <person name="Liu X."/>
            <person name="Zhang Y."/>
            <person name="Hong G."/>
            <person name="Han B."/>
            <person name="Choisne N."/>
            <person name="Demange N."/>
            <person name="Orjeda G."/>
            <person name="Samain S."/>
            <person name="Cattolico L."/>
            <person name="Pelletier E."/>
            <person name="Couloux A."/>
            <person name="Segurens B."/>
            <person name="Wincker P."/>
            <person name="D'Hont A."/>
            <person name="Scarpelli C."/>
            <person name="Weissenbach J."/>
            <person name="Salanoubat M."/>
            <person name="Quetier F."/>
            <person name="Yu Y."/>
            <person name="Kim H.R."/>
            <person name="Rambo T."/>
            <person name="Currie J."/>
            <person name="Collura K."/>
            <person name="Luo M."/>
            <person name="Yang T."/>
            <person name="Ammiraju J.S.S."/>
            <person name="Engler F."/>
            <person name="Soderlund C."/>
            <person name="Wing R.A."/>
            <person name="Palmer L.E."/>
            <person name="de la Bastide M."/>
            <person name="Spiegel L."/>
            <person name="Nascimento L."/>
            <person name="Zutavern T."/>
            <person name="O'Shaughnessy A."/>
            <person name="Dike S."/>
            <person name="Dedhia N."/>
            <person name="Preston R."/>
            <person name="Balija V."/>
            <person name="McCombie W.R."/>
            <person name="Chow T."/>
            <person name="Chen H."/>
            <person name="Chung M."/>
            <person name="Chen C."/>
            <person name="Shaw J."/>
            <person name="Wu H."/>
            <person name="Hsiao K."/>
            <person name="Chao Y."/>
            <person name="Chu M."/>
            <person name="Cheng C."/>
            <person name="Hour A."/>
            <person name="Lee P."/>
            <person name="Lin S."/>
            <person name="Lin Y."/>
            <person name="Liou J."/>
            <person name="Liu S."/>
            <person name="Hsing Y."/>
            <person name="Raghuvanshi S."/>
            <person name="Mohanty A."/>
            <person name="Bharti A.K."/>
            <person name="Gaur A."/>
            <person name="Gupta V."/>
            <person name="Kumar D."/>
            <person name="Ravi V."/>
            <person name="Vij S."/>
            <person name="Kapur A."/>
            <person name="Khurana P."/>
            <person name="Khurana P."/>
            <person name="Khurana J.P."/>
            <person name="Tyagi A.K."/>
            <person name="Gaikwad K."/>
            <person name="Singh A."/>
            <person name="Dalal V."/>
            <person name="Srivastava S."/>
            <person name="Dixit A."/>
            <person name="Pal A.K."/>
            <person name="Ghazi I.A."/>
            <person name="Yadav M."/>
            <person name="Pandit A."/>
            <person name="Bhargava A."/>
            <person name="Sureshbabu K."/>
            <person name="Batra K."/>
            <person name="Sharma T.R."/>
            <person name="Mohapatra T."/>
            <person name="Singh N.K."/>
            <person name="Messing J."/>
            <person name="Nelson A.B."/>
            <person name="Fuks G."/>
            <person name="Kavchok S."/>
            <person name="Keizer G."/>
            <person name="Linton E."/>
            <person name="Llaca V."/>
            <person name="Song R."/>
            <person name="Tanyolac B."/>
            <person name="Young S."/>
            <person name="Ho-Il K."/>
            <person name="Hahn J.H."/>
            <person name="Sangsakoo G."/>
            <person name="Vanavichit A."/>
            <person name="de Mattos Luiz.A.T."/>
            <person name="Zimmer P.D."/>
            <person name="Malone G."/>
            <person name="Dellagostin O."/>
            <person name="de Oliveira A.C."/>
            <person name="Bevan M."/>
            <person name="Bancroft I."/>
            <person name="Minx P."/>
            <person name="Cordum H."/>
            <person name="Wilson R."/>
            <person name="Cheng Z."/>
            <person name="Jin W."/>
            <person name="Jiang J."/>
            <person name="Leong S.A."/>
            <person name="Iwama H."/>
            <person name="Gojobori T."/>
            <person name="Itoh T."/>
            <person name="Niimura Y."/>
            <person name="Fujii Y."/>
            <person name="Habara T."/>
            <person name="Sakai H."/>
            <person name="Sato Y."/>
            <person name="Wilson G."/>
            <person name="Kumar K."/>
            <person name="McCouch S."/>
            <person name="Juretic N."/>
            <person name="Hoen D."/>
            <person name="Wright S."/>
            <person name="Bruskiewich R."/>
            <person name="Bureau T."/>
            <person name="Miyao A."/>
            <person name="Hirochika H."/>
            <person name="Nishikawa T."/>
            <person name="Kadowaki K."/>
            <person name="Sugiura M."/>
            <person name="Burr B."/>
            <person name="Sasaki T."/>
        </authorList>
    </citation>
    <scope>NUCLEOTIDE SEQUENCE [LARGE SCALE GENOMIC DNA]</scope>
    <source>
        <strain evidence="2">cv. Nipponbare</strain>
    </source>
</reference>
<dbReference type="InParanoid" id="A0A0P0VLJ9"/>
<accession>A0A0P0VLJ9</accession>
<organism evidence="1 2">
    <name type="scientific">Oryza sativa subsp. japonica</name>
    <name type="common">Rice</name>
    <dbReference type="NCBI Taxonomy" id="39947"/>
    <lineage>
        <taxon>Eukaryota</taxon>
        <taxon>Viridiplantae</taxon>
        <taxon>Streptophyta</taxon>
        <taxon>Embryophyta</taxon>
        <taxon>Tracheophyta</taxon>
        <taxon>Spermatophyta</taxon>
        <taxon>Magnoliopsida</taxon>
        <taxon>Liliopsida</taxon>
        <taxon>Poales</taxon>
        <taxon>Poaceae</taxon>
        <taxon>BOP clade</taxon>
        <taxon>Oryzoideae</taxon>
        <taxon>Oryzeae</taxon>
        <taxon>Oryzinae</taxon>
        <taxon>Oryza</taxon>
        <taxon>Oryza sativa</taxon>
    </lineage>
</organism>
<evidence type="ECO:0000313" key="2">
    <source>
        <dbReference type="Proteomes" id="UP000059680"/>
    </source>
</evidence>
<sequence>MSPSPSPSAAAPPLFPISQCRRSDSRMWPCLPPAKKASVVRFSGGSPAVGRRRTPSARFTSGSVASFRGLNPSDVLALHSTRIALPYSCRCALWSIRTYPVVAGDDDVVGAAGAVPVGVALGDDADVVGDEATQRREVAGGVEAVDVVDEVADADGEEEGVGVVGAPRGEAAPRVVHLVHELPLDGVDVGARPDVRHRRLPFPVRPDLEPPLHLHVAP</sequence>
<proteinExistence type="predicted"/>
<keyword evidence="2" id="KW-1185">Reference proteome</keyword>